<dbReference type="GO" id="GO:0003677">
    <property type="term" value="F:DNA binding"/>
    <property type="evidence" value="ECO:0007669"/>
    <property type="project" value="InterPro"/>
</dbReference>
<dbReference type="GO" id="GO:0008270">
    <property type="term" value="F:zinc ion binding"/>
    <property type="evidence" value="ECO:0007669"/>
    <property type="project" value="InterPro"/>
</dbReference>
<feature type="region of interest" description="Disordered" evidence="7">
    <location>
        <begin position="175"/>
        <end position="225"/>
    </location>
</feature>
<keyword evidence="3" id="KW-0805">Transcription regulation</keyword>
<sequence length="701" mass="77756">MASQNMAGAGLLPVVSKPASRSRRTTCDICRERKVRCDKEQPTCERCRRLNLKCTYTPPRDSLDVSQALLHLHERLAQAEAALATNPAPTPQPLPPQQPTPQPQTHHGQPLTNWEGPTSPNTALLLNDPNFNSFPSMDDFSISHPFPGSCGSTESLHANASLPAMPIPSQQQLFPESSIEGPESHKMQFTQTFPSQSSSKSQEQQMATPAWSSPSSGFRTPFSTGNPMSTGNGSFVSPNIISLLHQRYFEATRTMPLIISHERFFRLLNEQPVRHQANALSHAVAMAGASLSDDFPHLESLCYYSARHYVEMAERQEDGADFLNLEMLQALLLIIRFEFSEAGSKARAWMTQGRATRLAKMLCLDAVDADRFPLSQDSLRFPMMPAVTAAELEERRRTFWVAFNMDFFIASLTNTLPHLQAAEILTHLPCLEVTTDESPIPGMLLRDAIAQTRTTTVSPWSRLIIATALGNIALKHLKHSADQSTRRYSADGSMFDHVPEYDFWTHHFELDKKILEYIALSPFSSQTSASDDPLLATAHLTLLGVSILIHMKAFERALQTGFPDSLAVESRVRFEKAAMEISDAMQSAGAFGRVNLKVCNHIGMYLMWPVSLAVKVQLLCLKDPSRSMDVSTPGPQNVIPSLRVLDSAIGALKVSSTQFDEVFEEVRAMLENDENSGLHSPKHPDARRRNTSSSSLNGFLF</sequence>
<evidence type="ECO:0000256" key="4">
    <source>
        <dbReference type="ARBA" id="ARBA00023026"/>
    </source>
</evidence>
<name>A0A8E2EI78_9PEZI</name>
<dbReference type="InterPro" id="IPR001138">
    <property type="entry name" value="Zn2Cys6_DnaBD"/>
</dbReference>
<gene>
    <name evidence="9" type="ORF">K432DRAFT_122144</name>
</gene>
<dbReference type="InterPro" id="IPR050815">
    <property type="entry name" value="TF_fung"/>
</dbReference>
<feature type="region of interest" description="Disordered" evidence="7">
    <location>
        <begin position="673"/>
        <end position="701"/>
    </location>
</feature>
<dbReference type="Gene3D" id="4.10.240.10">
    <property type="entry name" value="Zn(2)-C6 fungal-type DNA-binding domain"/>
    <property type="match status" value="1"/>
</dbReference>
<evidence type="ECO:0000256" key="6">
    <source>
        <dbReference type="ARBA" id="ARBA00023242"/>
    </source>
</evidence>
<evidence type="ECO:0000256" key="2">
    <source>
        <dbReference type="ARBA" id="ARBA00022723"/>
    </source>
</evidence>
<feature type="compositionally biased region" description="Polar residues" evidence="7">
    <location>
        <begin position="206"/>
        <end position="225"/>
    </location>
</feature>
<feature type="compositionally biased region" description="Pro residues" evidence="7">
    <location>
        <begin position="88"/>
        <end position="102"/>
    </location>
</feature>
<dbReference type="InterPro" id="IPR007219">
    <property type="entry name" value="XnlR_reg_dom"/>
</dbReference>
<feature type="compositionally biased region" description="Low complexity" evidence="7">
    <location>
        <begin position="188"/>
        <end position="205"/>
    </location>
</feature>
<keyword evidence="10" id="KW-1185">Reference proteome</keyword>
<feature type="compositionally biased region" description="Low complexity" evidence="7">
    <location>
        <begin position="103"/>
        <end position="112"/>
    </location>
</feature>
<accession>A0A8E2EI78</accession>
<protein>
    <recommendedName>
        <fullName evidence="8">Zn(2)-C6 fungal-type domain-containing protein</fullName>
    </recommendedName>
</protein>
<dbReference type="Pfam" id="PF00172">
    <property type="entry name" value="Zn_clus"/>
    <property type="match status" value="1"/>
</dbReference>
<dbReference type="SMART" id="SM00906">
    <property type="entry name" value="Fungal_trans"/>
    <property type="match status" value="1"/>
</dbReference>
<comment type="subcellular location">
    <subcellularLocation>
        <location evidence="1">Nucleus</location>
    </subcellularLocation>
</comment>
<dbReference type="PROSITE" id="PS00463">
    <property type="entry name" value="ZN2_CY6_FUNGAL_1"/>
    <property type="match status" value="1"/>
</dbReference>
<feature type="compositionally biased region" description="Polar residues" evidence="7">
    <location>
        <begin position="691"/>
        <end position="701"/>
    </location>
</feature>
<keyword evidence="5" id="KW-0804">Transcription</keyword>
<evidence type="ECO:0000256" key="5">
    <source>
        <dbReference type="ARBA" id="ARBA00023163"/>
    </source>
</evidence>
<dbReference type="OrthoDB" id="4356994at2759"/>
<dbReference type="GO" id="GO:0005634">
    <property type="term" value="C:nucleus"/>
    <property type="evidence" value="ECO:0007669"/>
    <property type="project" value="UniProtKB-SubCell"/>
</dbReference>
<dbReference type="EMBL" id="KV744837">
    <property type="protein sequence ID" value="OCK84460.1"/>
    <property type="molecule type" value="Genomic_DNA"/>
</dbReference>
<dbReference type="InterPro" id="IPR036864">
    <property type="entry name" value="Zn2-C6_fun-type_DNA-bd_sf"/>
</dbReference>
<dbReference type="GO" id="GO:0006351">
    <property type="term" value="P:DNA-templated transcription"/>
    <property type="evidence" value="ECO:0007669"/>
    <property type="project" value="InterPro"/>
</dbReference>
<evidence type="ECO:0000256" key="3">
    <source>
        <dbReference type="ARBA" id="ARBA00023015"/>
    </source>
</evidence>
<feature type="domain" description="Zn(2)-C6 fungal-type" evidence="8">
    <location>
        <begin position="26"/>
        <end position="56"/>
    </location>
</feature>
<evidence type="ECO:0000259" key="8">
    <source>
        <dbReference type="PROSITE" id="PS50048"/>
    </source>
</evidence>
<dbReference type="AlphaFoldDB" id="A0A8E2EI78"/>
<dbReference type="SMART" id="SM00066">
    <property type="entry name" value="GAL4"/>
    <property type="match status" value="1"/>
</dbReference>
<reference evidence="9 10" key="1">
    <citation type="journal article" date="2016" name="Nat. Commun.">
        <title>Ectomycorrhizal ecology is imprinted in the genome of the dominant symbiotic fungus Cenococcum geophilum.</title>
        <authorList>
            <consortium name="DOE Joint Genome Institute"/>
            <person name="Peter M."/>
            <person name="Kohler A."/>
            <person name="Ohm R.A."/>
            <person name="Kuo A."/>
            <person name="Krutzmann J."/>
            <person name="Morin E."/>
            <person name="Arend M."/>
            <person name="Barry K.W."/>
            <person name="Binder M."/>
            <person name="Choi C."/>
            <person name="Clum A."/>
            <person name="Copeland A."/>
            <person name="Grisel N."/>
            <person name="Haridas S."/>
            <person name="Kipfer T."/>
            <person name="LaButti K."/>
            <person name="Lindquist E."/>
            <person name="Lipzen A."/>
            <person name="Maire R."/>
            <person name="Meier B."/>
            <person name="Mihaltcheva S."/>
            <person name="Molinier V."/>
            <person name="Murat C."/>
            <person name="Poggeler S."/>
            <person name="Quandt C.A."/>
            <person name="Sperisen C."/>
            <person name="Tritt A."/>
            <person name="Tisserant E."/>
            <person name="Crous P.W."/>
            <person name="Henrissat B."/>
            <person name="Nehls U."/>
            <person name="Egli S."/>
            <person name="Spatafora J.W."/>
            <person name="Grigoriev I.V."/>
            <person name="Martin F.M."/>
        </authorList>
    </citation>
    <scope>NUCLEOTIDE SEQUENCE [LARGE SCALE GENOMIC DNA]</scope>
    <source>
        <strain evidence="9 10">CBS 459.81</strain>
    </source>
</reference>
<proteinExistence type="predicted"/>
<dbReference type="Pfam" id="PF04082">
    <property type="entry name" value="Fungal_trans"/>
    <property type="match status" value="1"/>
</dbReference>
<organism evidence="9 10">
    <name type="scientific">Lepidopterella palustris CBS 459.81</name>
    <dbReference type="NCBI Taxonomy" id="1314670"/>
    <lineage>
        <taxon>Eukaryota</taxon>
        <taxon>Fungi</taxon>
        <taxon>Dikarya</taxon>
        <taxon>Ascomycota</taxon>
        <taxon>Pezizomycotina</taxon>
        <taxon>Dothideomycetes</taxon>
        <taxon>Pleosporomycetidae</taxon>
        <taxon>Mytilinidiales</taxon>
        <taxon>Argynnaceae</taxon>
        <taxon>Lepidopterella</taxon>
    </lineage>
</organism>
<dbReference type="CDD" id="cd12148">
    <property type="entry name" value="fungal_TF_MHR"/>
    <property type="match status" value="1"/>
</dbReference>
<dbReference type="PANTHER" id="PTHR47338">
    <property type="entry name" value="ZN(II)2CYS6 TRANSCRIPTION FACTOR (EUROFUNG)-RELATED"/>
    <property type="match status" value="1"/>
</dbReference>
<dbReference type="PROSITE" id="PS50048">
    <property type="entry name" value="ZN2_CY6_FUNGAL_2"/>
    <property type="match status" value="1"/>
</dbReference>
<dbReference type="Proteomes" id="UP000250266">
    <property type="component" value="Unassembled WGS sequence"/>
</dbReference>
<keyword evidence="6" id="KW-0539">Nucleus</keyword>
<dbReference type="CDD" id="cd00067">
    <property type="entry name" value="GAL4"/>
    <property type="match status" value="1"/>
</dbReference>
<dbReference type="SUPFAM" id="SSF57701">
    <property type="entry name" value="Zn2/Cys6 DNA-binding domain"/>
    <property type="match status" value="1"/>
</dbReference>
<keyword evidence="2" id="KW-0479">Metal-binding</keyword>
<evidence type="ECO:0000313" key="9">
    <source>
        <dbReference type="EMBL" id="OCK84460.1"/>
    </source>
</evidence>
<dbReference type="GO" id="GO:0000981">
    <property type="term" value="F:DNA-binding transcription factor activity, RNA polymerase II-specific"/>
    <property type="evidence" value="ECO:0007669"/>
    <property type="project" value="InterPro"/>
</dbReference>
<evidence type="ECO:0000256" key="1">
    <source>
        <dbReference type="ARBA" id="ARBA00004123"/>
    </source>
</evidence>
<dbReference type="PANTHER" id="PTHR47338:SF27">
    <property type="entry name" value="ZN(II)2CYS6 TRANSCRIPTION FACTOR (EUROFUNG)"/>
    <property type="match status" value="1"/>
</dbReference>
<evidence type="ECO:0000313" key="10">
    <source>
        <dbReference type="Proteomes" id="UP000250266"/>
    </source>
</evidence>
<evidence type="ECO:0000256" key="7">
    <source>
        <dbReference type="SAM" id="MobiDB-lite"/>
    </source>
</evidence>
<feature type="compositionally biased region" description="Polar residues" evidence="7">
    <location>
        <begin position="115"/>
        <end position="130"/>
    </location>
</feature>
<keyword evidence="4" id="KW-0843">Virulence</keyword>
<feature type="region of interest" description="Disordered" evidence="7">
    <location>
        <begin position="86"/>
        <end position="130"/>
    </location>
</feature>